<dbReference type="EMBL" id="WNKQ01000019">
    <property type="protein sequence ID" value="KAF5845496.1"/>
    <property type="molecule type" value="Genomic_DNA"/>
</dbReference>
<feature type="compositionally biased region" description="Basic and acidic residues" evidence="1">
    <location>
        <begin position="1"/>
        <end position="11"/>
    </location>
</feature>
<evidence type="ECO:0000313" key="2">
    <source>
        <dbReference type="EMBL" id="KAF5845496.1"/>
    </source>
</evidence>
<dbReference type="OMA" id="TPNESHQ"/>
<evidence type="ECO:0000256" key="1">
    <source>
        <dbReference type="SAM" id="MobiDB-lite"/>
    </source>
</evidence>
<dbReference type="GO" id="GO:0001164">
    <property type="term" value="F:RNA polymerase I core promoter sequence-specific DNA binding"/>
    <property type="evidence" value="ECO:0007669"/>
    <property type="project" value="InterPro"/>
</dbReference>
<proteinExistence type="predicted"/>
<dbReference type="GO" id="GO:0070860">
    <property type="term" value="C:RNA polymerase I core factor complex"/>
    <property type="evidence" value="ECO:0007669"/>
    <property type="project" value="TreeGrafter"/>
</dbReference>
<dbReference type="GO" id="GO:0001181">
    <property type="term" value="F:RNA polymerase I general transcription initiation factor activity"/>
    <property type="evidence" value="ECO:0007669"/>
    <property type="project" value="InterPro"/>
</dbReference>
<evidence type="ECO:0000313" key="3">
    <source>
        <dbReference type="Proteomes" id="UP000624244"/>
    </source>
</evidence>
<protein>
    <submittedName>
        <fullName evidence="2">Uncharacterized protein</fullName>
    </submittedName>
</protein>
<feature type="region of interest" description="Disordered" evidence="1">
    <location>
        <begin position="214"/>
        <end position="235"/>
    </location>
</feature>
<dbReference type="InterPro" id="IPR053029">
    <property type="entry name" value="RNA_pol_I-specific_init_factor"/>
</dbReference>
<dbReference type="Proteomes" id="UP000624244">
    <property type="component" value="Unassembled WGS sequence"/>
</dbReference>
<dbReference type="AlphaFoldDB" id="A0A8H5Z9Z3"/>
<dbReference type="PANTHER" id="PTHR28244">
    <property type="entry name" value="RNA POLYMERASE I-SPECIFIC TRANSCRIPTION INITIATION FACTOR RRN11"/>
    <property type="match status" value="1"/>
</dbReference>
<accession>A0A8H5Z9Z3</accession>
<sequence>MYFTTHLRDQHTAPASLRAAHCQRPAKASSKRNPADSSAHASSDSDSDLFHDQDEEAPSAPAPSPQAYPRTPGQSSAAASPAPEKAQLRVAGLLPDRAHDVPPPPFPHAPASTFKKPHGSTRIQQQMASPPVHLYAVDPAPTHPLTHDPHDNLKRSHLDNLSTLMHSCLLKGDYDRASRAWGMILRTQIAGGTHVDPRNHGRWGVGAEILLRRSPQTSRSDSHDGPQPAGQTSLFSPEGFELARNYYERLIVQHPTRKTQPHAVDERIFYPPMFSLWIYEVRDKSKRAKMQLQDELANRSVTSRSMSIDSATSIRPDDSSANEEAIRADELAQATEIAERLDQVIASPPFDRQASLLQLRANIALWISDLALGTLDIDEDWDAECSARISSNSSIPISTQIQRFSNARRELKEAHACFERAAANGAKVQTPLLSSINLRLTQVTKYLDKLQPPQFDDDY</sequence>
<dbReference type="GO" id="GO:0017025">
    <property type="term" value="F:TBP-class protein binding"/>
    <property type="evidence" value="ECO:0007669"/>
    <property type="project" value="TreeGrafter"/>
</dbReference>
<name>A0A8H5Z9Z3_COCSA</name>
<comment type="caution">
    <text evidence="2">The sequence shown here is derived from an EMBL/GenBank/DDBJ whole genome shotgun (WGS) entry which is preliminary data.</text>
</comment>
<organism evidence="2 3">
    <name type="scientific">Cochliobolus sativus</name>
    <name type="common">Common root rot and spot blotch fungus</name>
    <name type="synonym">Bipolaris sorokiniana</name>
    <dbReference type="NCBI Taxonomy" id="45130"/>
    <lineage>
        <taxon>Eukaryota</taxon>
        <taxon>Fungi</taxon>
        <taxon>Dikarya</taxon>
        <taxon>Ascomycota</taxon>
        <taxon>Pezizomycotina</taxon>
        <taxon>Dothideomycetes</taxon>
        <taxon>Pleosporomycetidae</taxon>
        <taxon>Pleosporales</taxon>
        <taxon>Pleosporineae</taxon>
        <taxon>Pleosporaceae</taxon>
        <taxon>Bipolaris</taxon>
    </lineage>
</organism>
<gene>
    <name evidence="2" type="ORF">GGP41_003080</name>
</gene>
<dbReference type="GO" id="GO:0042790">
    <property type="term" value="P:nucleolar large rRNA transcription by RNA polymerase I"/>
    <property type="evidence" value="ECO:0007669"/>
    <property type="project" value="TreeGrafter"/>
</dbReference>
<reference evidence="2" key="1">
    <citation type="submission" date="2019-11" db="EMBL/GenBank/DDBJ databases">
        <title>Bipolaris sorokiniana Genome sequencing.</title>
        <authorList>
            <person name="Wang H."/>
        </authorList>
    </citation>
    <scope>NUCLEOTIDE SEQUENCE</scope>
</reference>
<dbReference type="PANTHER" id="PTHR28244:SF1">
    <property type="entry name" value="RNA POLYMERASE I-SPECIFIC TRANSCRIPTION INITIATION FACTOR RRN11"/>
    <property type="match status" value="1"/>
</dbReference>
<feature type="region of interest" description="Disordered" evidence="1">
    <location>
        <begin position="1"/>
        <end position="117"/>
    </location>
</feature>
<dbReference type="Pfam" id="PF04090">
    <property type="entry name" value="Rrn11"/>
    <property type="match status" value="1"/>
</dbReference>
<feature type="compositionally biased region" description="Low complexity" evidence="1">
    <location>
        <begin position="35"/>
        <end position="44"/>
    </location>
</feature>
<dbReference type="InterPro" id="IPR007224">
    <property type="entry name" value="TIF_Rrn11"/>
</dbReference>